<name>A0A918T6D6_9ACTN</name>
<dbReference type="SMART" id="SM00823">
    <property type="entry name" value="PKS_PP"/>
    <property type="match status" value="1"/>
</dbReference>
<dbReference type="InterPro" id="IPR009081">
    <property type="entry name" value="PP-bd_ACP"/>
</dbReference>
<dbReference type="Gene3D" id="3.30.559.30">
    <property type="entry name" value="Nonribosomal peptide synthetase, condensation domain"/>
    <property type="match status" value="1"/>
</dbReference>
<evidence type="ECO:0000259" key="5">
    <source>
        <dbReference type="SMART" id="SM00824"/>
    </source>
</evidence>
<dbReference type="NCBIfam" id="TIGR01733">
    <property type="entry name" value="AA-adenyl-dom"/>
    <property type="match status" value="1"/>
</dbReference>
<reference evidence="6" key="2">
    <citation type="submission" date="2020-09" db="EMBL/GenBank/DDBJ databases">
        <authorList>
            <person name="Sun Q."/>
            <person name="Ohkuma M."/>
        </authorList>
    </citation>
    <scope>NUCLEOTIDE SEQUENCE</scope>
    <source>
        <strain evidence="6">JCM 4518</strain>
    </source>
</reference>
<dbReference type="Gene3D" id="1.10.1200.10">
    <property type="entry name" value="ACP-like"/>
    <property type="match status" value="1"/>
</dbReference>
<proteinExistence type="predicted"/>
<dbReference type="Pfam" id="PF00975">
    <property type="entry name" value="Thioesterase"/>
    <property type="match status" value="1"/>
</dbReference>
<evidence type="ECO:0000256" key="1">
    <source>
        <dbReference type="ARBA" id="ARBA00001957"/>
    </source>
</evidence>
<evidence type="ECO:0000256" key="2">
    <source>
        <dbReference type="ARBA" id="ARBA00022450"/>
    </source>
</evidence>
<dbReference type="InterPro" id="IPR001031">
    <property type="entry name" value="Thioesterase"/>
</dbReference>
<dbReference type="InterPro" id="IPR029058">
    <property type="entry name" value="AB_hydrolase_fold"/>
</dbReference>
<dbReference type="SUPFAM" id="SSF52777">
    <property type="entry name" value="CoA-dependent acyltransferases"/>
    <property type="match status" value="2"/>
</dbReference>
<dbReference type="RefSeq" id="WP_189979789.1">
    <property type="nucleotide sequence ID" value="NZ_BMUL01000011.1"/>
</dbReference>
<dbReference type="Gene3D" id="3.30.300.30">
    <property type="match status" value="1"/>
</dbReference>
<dbReference type="InterPro" id="IPR000873">
    <property type="entry name" value="AMP-dep_synth/lig_dom"/>
</dbReference>
<dbReference type="Pfam" id="PF00550">
    <property type="entry name" value="PP-binding"/>
    <property type="match status" value="1"/>
</dbReference>
<dbReference type="Pfam" id="PF13193">
    <property type="entry name" value="AMP-binding_C"/>
    <property type="match status" value="1"/>
</dbReference>
<dbReference type="GO" id="GO:0043041">
    <property type="term" value="P:amino acid activation for nonribosomal peptide biosynthetic process"/>
    <property type="evidence" value="ECO:0007669"/>
    <property type="project" value="TreeGrafter"/>
</dbReference>
<dbReference type="InterPro" id="IPR020845">
    <property type="entry name" value="AMP-binding_CS"/>
</dbReference>
<dbReference type="FunFam" id="3.40.50.980:FF:000001">
    <property type="entry name" value="Non-ribosomal peptide synthetase"/>
    <property type="match status" value="1"/>
</dbReference>
<dbReference type="GO" id="GO:0003824">
    <property type="term" value="F:catalytic activity"/>
    <property type="evidence" value="ECO:0007669"/>
    <property type="project" value="InterPro"/>
</dbReference>
<dbReference type="InterPro" id="IPR010071">
    <property type="entry name" value="AA_adenyl_dom"/>
</dbReference>
<dbReference type="InterPro" id="IPR036736">
    <property type="entry name" value="ACP-like_sf"/>
</dbReference>
<dbReference type="Gene3D" id="3.40.50.1820">
    <property type="entry name" value="alpha/beta hydrolase"/>
    <property type="match status" value="1"/>
</dbReference>
<dbReference type="Pfam" id="PF00668">
    <property type="entry name" value="Condensation"/>
    <property type="match status" value="1"/>
</dbReference>
<evidence type="ECO:0000259" key="4">
    <source>
        <dbReference type="SMART" id="SM00823"/>
    </source>
</evidence>
<dbReference type="PANTHER" id="PTHR45527:SF1">
    <property type="entry name" value="FATTY ACID SYNTHASE"/>
    <property type="match status" value="1"/>
</dbReference>
<accession>A0A918T6D6</accession>
<dbReference type="GO" id="GO:0044550">
    <property type="term" value="P:secondary metabolite biosynthetic process"/>
    <property type="evidence" value="ECO:0007669"/>
    <property type="project" value="TreeGrafter"/>
</dbReference>
<dbReference type="Gene3D" id="2.30.38.10">
    <property type="entry name" value="Luciferase, Domain 3"/>
    <property type="match status" value="1"/>
</dbReference>
<evidence type="ECO:0000256" key="3">
    <source>
        <dbReference type="ARBA" id="ARBA00022553"/>
    </source>
</evidence>
<dbReference type="PANTHER" id="PTHR45527">
    <property type="entry name" value="NONRIBOSOMAL PEPTIDE SYNTHETASE"/>
    <property type="match status" value="1"/>
</dbReference>
<dbReference type="GO" id="GO:0005737">
    <property type="term" value="C:cytoplasm"/>
    <property type="evidence" value="ECO:0007669"/>
    <property type="project" value="TreeGrafter"/>
</dbReference>
<dbReference type="EMBL" id="BMUL01000011">
    <property type="protein sequence ID" value="GHA94628.1"/>
    <property type="molecule type" value="Genomic_DNA"/>
</dbReference>
<dbReference type="GO" id="GO:0031177">
    <property type="term" value="F:phosphopantetheine binding"/>
    <property type="evidence" value="ECO:0007669"/>
    <property type="project" value="InterPro"/>
</dbReference>
<gene>
    <name evidence="6" type="ORF">GCM10010305_42760</name>
</gene>
<dbReference type="InterPro" id="IPR045851">
    <property type="entry name" value="AMP-bd_C_sf"/>
</dbReference>
<dbReference type="Proteomes" id="UP000644020">
    <property type="component" value="Unassembled WGS sequence"/>
</dbReference>
<comment type="cofactor">
    <cofactor evidence="1">
        <name>pantetheine 4'-phosphate</name>
        <dbReference type="ChEBI" id="CHEBI:47942"/>
    </cofactor>
</comment>
<dbReference type="Pfam" id="PF00501">
    <property type="entry name" value="AMP-binding"/>
    <property type="match status" value="1"/>
</dbReference>
<protein>
    <recommendedName>
        <fullName evidence="8">Amino acid adenylation domain-containing protein</fullName>
    </recommendedName>
</protein>
<feature type="domain" description="Polyketide synthase-like phosphopantetheine-binding" evidence="4">
    <location>
        <begin position="992"/>
        <end position="1059"/>
    </location>
</feature>
<evidence type="ECO:0000313" key="7">
    <source>
        <dbReference type="Proteomes" id="UP000644020"/>
    </source>
</evidence>
<dbReference type="SMART" id="SM00824">
    <property type="entry name" value="PKS_TE"/>
    <property type="match status" value="1"/>
</dbReference>
<dbReference type="GO" id="GO:0008610">
    <property type="term" value="P:lipid biosynthetic process"/>
    <property type="evidence" value="ECO:0007669"/>
    <property type="project" value="UniProtKB-ARBA"/>
</dbReference>
<organism evidence="6 7">
    <name type="scientific">Streptomyces termitum</name>
    <dbReference type="NCBI Taxonomy" id="67368"/>
    <lineage>
        <taxon>Bacteria</taxon>
        <taxon>Bacillati</taxon>
        <taxon>Actinomycetota</taxon>
        <taxon>Actinomycetes</taxon>
        <taxon>Kitasatosporales</taxon>
        <taxon>Streptomycetaceae</taxon>
        <taxon>Streptomyces</taxon>
    </lineage>
</organism>
<comment type="caution">
    <text evidence="6">The sequence shown here is derived from an EMBL/GenBank/DDBJ whole genome shotgun (WGS) entry which is preliminary data.</text>
</comment>
<evidence type="ECO:0000313" key="6">
    <source>
        <dbReference type="EMBL" id="GHA94628.1"/>
    </source>
</evidence>
<sequence>MPKNVEAAYPLSPLQQGLLFHTLSRPGEPTYFEQIRCTIEGDLDRTAFEDAWNWAVGRHPILRTAFAWQRLKEPLQVVGRSVRVALDWEDWRGRSDTEEAWQALLEEDRQRGFDMSKAPLMRLTARRTGDSSHLFVWSHHHILLDGWSFGLVLHEVLSRYASLTDGTGQPLSLEPARPFGDFIHYLGERDAAADEAFWSDYLRGFDSPTRLAVDRGQGVHEGGAGVEVTLSVTLDRATSAVVQQECARLGVSLSALAHAAWARLLGSYSGEEEVLFGSTTAGRPPELTGVENMVGLFINAVPLRVRIDPAQRIGAWLEEIQRDLFRLQDHQFTGLARVQELSGVERGKPLFETLLSFQNYPLDNGHNEDWGGIRLTDYGWSGPTNYPVAVRAFPGDEVMLVLSYYRHRLDDSVAEAMLDQLHGLVERLGSRTDRLVGDVPTVAGDHADLVLRRWNDTAAEVDLDRTLHGLAEHQAAVRPDAPAVVAGDGRLTYGELDARANQVAHRLTELGVRPGDRVGLCTDKSTATVTGILGVMKTGAAYVPLDPAYPAERIAYMVEDAALSAVVTWGGGADVAARLDLPWLALDSDAADVDRQPVTPLDLVVPPDSFAYVIYTSGSSGRPKGVMLDHRGRINNVEDYRRSFGMGPGDRTLCVSSLSFDISVCDLFCSLLAGGVLVLPDAERTKDPDHWLDLIDREGITLWHSAPALMDALLDVAEERGRRPESLRLTVLDGDWIPLTQPDRVRASFPAARVVSAGGATELSVDSVTYPVGDVDPAWRSIPYGRPMANQTAYIVDDRMEPAPVGVPGELCLGGAGLAAGYLDRPALTAEKFVPHPWSDRPGERLYRTGDLARFGADGTIELLGRIDFQVKIRGVRIELGEIEAVLREHPGVETCLVAAPADEAGDRRLAAYLVPAPGGPAAGDEAGWTAFHTELRAWLRRRVPDHLVPEAFVRLERLPLTANGKVNRRELPAPRFSVTTARRAAPRTELERVLAEHWAGVLAVDPAELDVETSFFDMGGNSLKALRACRVPGRAVPITALYQYRSVRALADHLGQAERDTGALVRLGAAEPAPGTPAVICVPYGGGHAGVYQPLADALGGRLAVHAVRLPGHEHDGTDERPESVATVARSVAEAARDLKDRPLVVYGHCGGVALATEIARLLEEDGLDVRHLVVGASYPPAAQDSLDEDPFAELTDRALARSFAELGGFDELADDEADTIGRLLRHDGTEARRYFRGVLDRVADSPEGLLRTPLTCLIGEEDPLTEGYAEGWRSWGRLAPRHSLVVLPGDHYFVRGHADLVAERLLAAVGPAEPAHPAGTAGPATTPEVSP</sequence>
<keyword evidence="2" id="KW-0596">Phosphopantetheine</keyword>
<dbReference type="InterPro" id="IPR020806">
    <property type="entry name" value="PKS_PP-bd"/>
</dbReference>
<dbReference type="FunFam" id="2.30.38.10:FF:000001">
    <property type="entry name" value="Non-ribosomal peptide synthetase PvdI"/>
    <property type="match status" value="1"/>
</dbReference>
<dbReference type="FunFam" id="3.40.50.12780:FF:000012">
    <property type="entry name" value="Non-ribosomal peptide synthetase"/>
    <property type="match status" value="1"/>
</dbReference>
<reference evidence="6" key="1">
    <citation type="journal article" date="2014" name="Int. J. Syst. Evol. Microbiol.">
        <title>Complete genome sequence of Corynebacterium casei LMG S-19264T (=DSM 44701T), isolated from a smear-ripened cheese.</title>
        <authorList>
            <consortium name="US DOE Joint Genome Institute (JGI-PGF)"/>
            <person name="Walter F."/>
            <person name="Albersmeier A."/>
            <person name="Kalinowski J."/>
            <person name="Ruckert C."/>
        </authorList>
    </citation>
    <scope>NUCLEOTIDE SEQUENCE</scope>
    <source>
        <strain evidence="6">JCM 4518</strain>
    </source>
</reference>
<dbReference type="Gene3D" id="3.40.50.980">
    <property type="match status" value="2"/>
</dbReference>
<dbReference type="InterPro" id="IPR025110">
    <property type="entry name" value="AMP-bd_C"/>
</dbReference>
<keyword evidence="7" id="KW-1185">Reference proteome</keyword>
<evidence type="ECO:0008006" key="8">
    <source>
        <dbReference type="Google" id="ProtNLM"/>
    </source>
</evidence>
<dbReference type="Gene3D" id="3.30.559.10">
    <property type="entry name" value="Chloramphenicol acetyltransferase-like domain"/>
    <property type="match status" value="1"/>
</dbReference>
<keyword evidence="3" id="KW-0597">Phosphoprotein</keyword>
<dbReference type="PROSITE" id="PS00455">
    <property type="entry name" value="AMP_BINDING"/>
    <property type="match status" value="1"/>
</dbReference>
<dbReference type="SUPFAM" id="SSF56801">
    <property type="entry name" value="Acetyl-CoA synthetase-like"/>
    <property type="match status" value="1"/>
</dbReference>
<dbReference type="InterPro" id="IPR001242">
    <property type="entry name" value="Condensation_dom"/>
</dbReference>
<feature type="domain" description="Thioesterase TesA-like" evidence="5">
    <location>
        <begin position="1081"/>
        <end position="1311"/>
    </location>
</feature>
<dbReference type="InterPro" id="IPR023213">
    <property type="entry name" value="CAT-like_dom_sf"/>
</dbReference>
<dbReference type="InterPro" id="IPR020802">
    <property type="entry name" value="TesA-like"/>
</dbReference>
<dbReference type="GO" id="GO:0017000">
    <property type="term" value="P:antibiotic biosynthetic process"/>
    <property type="evidence" value="ECO:0007669"/>
    <property type="project" value="UniProtKB-ARBA"/>
</dbReference>
<dbReference type="CDD" id="cd19543">
    <property type="entry name" value="DCL_NRPS"/>
    <property type="match status" value="1"/>
</dbReference>
<dbReference type="SUPFAM" id="SSF53474">
    <property type="entry name" value="alpha/beta-Hydrolases"/>
    <property type="match status" value="1"/>
</dbReference>